<proteinExistence type="predicted"/>
<dbReference type="Pfam" id="PF05168">
    <property type="entry name" value="HEPN"/>
    <property type="match status" value="1"/>
</dbReference>
<feature type="domain" description="HEPN" evidence="1">
    <location>
        <begin position="15"/>
        <end position="71"/>
    </location>
</feature>
<dbReference type="InterPro" id="IPR007842">
    <property type="entry name" value="HEPN_dom"/>
</dbReference>
<comment type="caution">
    <text evidence="2">The sequence shown here is derived from an EMBL/GenBank/DDBJ whole genome shotgun (WGS) entry which is preliminary data.</text>
</comment>
<organism evidence="2">
    <name type="scientific">Candidatus Methanosuratincola petrocarbonis</name>
    <name type="common">ex Vanwonterghem et al. 2016</name>
    <dbReference type="NCBI Taxonomy" id="1867261"/>
    <lineage>
        <taxon>Archaea</taxon>
        <taxon>Thermoproteota</taxon>
        <taxon>Methanosuratincolia</taxon>
        <taxon>Candidatus Methanomethylicales</taxon>
        <taxon>Candidatus Methanomethylicaceae</taxon>
        <taxon>Candidatus Methanosuratincola (ex Vanwonterghem et al. 2016)</taxon>
    </lineage>
</organism>
<dbReference type="AlphaFoldDB" id="A0A7J3UYT4"/>
<dbReference type="Gene3D" id="1.20.120.330">
    <property type="entry name" value="Nucleotidyltransferases domain 2"/>
    <property type="match status" value="1"/>
</dbReference>
<dbReference type="SUPFAM" id="SSF81593">
    <property type="entry name" value="Nucleotidyltransferase substrate binding subunit/domain"/>
    <property type="match status" value="1"/>
</dbReference>
<name>A0A7J3UYT4_9CREN</name>
<gene>
    <name evidence="2" type="ORF">ENL91_02090</name>
</gene>
<sequence>MRIASSTVNKPKLFKGLWIMVLKKRPARTHKITTLYKPLEKDLVLEEELKDFLALISPYYFIARYPDIAMGLPGEVITKKFAVVGTLALR</sequence>
<evidence type="ECO:0000313" key="2">
    <source>
        <dbReference type="EMBL" id="HHI48942.1"/>
    </source>
</evidence>
<protein>
    <submittedName>
        <fullName evidence="2">HEPN domain-containing protein</fullName>
    </submittedName>
</protein>
<reference evidence="2" key="1">
    <citation type="journal article" date="2020" name="mSystems">
        <title>Genome- and Community-Level Interaction Insights into Carbon Utilization and Element Cycling Functions of Hydrothermarchaeota in Hydrothermal Sediment.</title>
        <authorList>
            <person name="Zhou Z."/>
            <person name="Liu Y."/>
            <person name="Xu W."/>
            <person name="Pan J."/>
            <person name="Luo Z.H."/>
            <person name="Li M."/>
        </authorList>
    </citation>
    <scope>NUCLEOTIDE SEQUENCE [LARGE SCALE GENOMIC DNA]</scope>
    <source>
        <strain evidence="2">SpSt-1038</strain>
    </source>
</reference>
<dbReference type="EMBL" id="DRVT01000022">
    <property type="protein sequence ID" value="HHI48942.1"/>
    <property type="molecule type" value="Genomic_DNA"/>
</dbReference>
<evidence type="ECO:0000259" key="1">
    <source>
        <dbReference type="Pfam" id="PF05168"/>
    </source>
</evidence>
<accession>A0A7J3UYT4</accession>